<dbReference type="EMBL" id="BMZS01000003">
    <property type="protein sequence ID" value="GHD46622.1"/>
    <property type="molecule type" value="Genomic_DNA"/>
</dbReference>
<dbReference type="InterPro" id="IPR050960">
    <property type="entry name" value="AB_hydrolase_4_sf"/>
</dbReference>
<evidence type="ECO:0000259" key="6">
    <source>
        <dbReference type="Pfam" id="PF00561"/>
    </source>
</evidence>
<name>A0A918XQN3_9PROT</name>
<protein>
    <submittedName>
        <fullName evidence="7">Amino acid ABC transporter</fullName>
    </submittedName>
</protein>
<proteinExistence type="inferred from homology"/>
<dbReference type="PANTHER" id="PTHR10794:SF94">
    <property type="entry name" value="ESTERASE YHET-RELATED"/>
    <property type="match status" value="1"/>
</dbReference>
<evidence type="ECO:0000313" key="7">
    <source>
        <dbReference type="EMBL" id="GHD46622.1"/>
    </source>
</evidence>
<dbReference type="GO" id="GO:0047372">
    <property type="term" value="F:monoacylglycerol lipase activity"/>
    <property type="evidence" value="ECO:0007669"/>
    <property type="project" value="TreeGrafter"/>
</dbReference>
<evidence type="ECO:0000256" key="3">
    <source>
        <dbReference type="ARBA" id="ARBA00022801"/>
    </source>
</evidence>
<keyword evidence="2" id="KW-0719">Serine esterase</keyword>
<comment type="similarity">
    <text evidence="1">Belongs to the AB hydrolase superfamily. AB hydrolase 4 family.</text>
</comment>
<evidence type="ECO:0000256" key="2">
    <source>
        <dbReference type="ARBA" id="ARBA00022487"/>
    </source>
</evidence>
<feature type="active site" description="Charge relay system" evidence="4">
    <location>
        <position position="331"/>
    </location>
</feature>
<reference evidence="7" key="2">
    <citation type="submission" date="2020-09" db="EMBL/GenBank/DDBJ databases">
        <authorList>
            <person name="Sun Q."/>
            <person name="Kim S."/>
        </authorList>
    </citation>
    <scope>NUCLEOTIDE SEQUENCE</scope>
    <source>
        <strain evidence="7">KCTC 42651</strain>
    </source>
</reference>
<dbReference type="PROSITE" id="PS01133">
    <property type="entry name" value="UPF0017"/>
    <property type="match status" value="1"/>
</dbReference>
<comment type="caution">
    <text evidence="7">The sequence shown here is derived from an EMBL/GenBank/DDBJ whole genome shotgun (WGS) entry which is preliminary data.</text>
</comment>
<dbReference type="Pfam" id="PF00561">
    <property type="entry name" value="Abhydrolase_1"/>
    <property type="match status" value="1"/>
</dbReference>
<organism evidence="7 8">
    <name type="scientific">Thalassobaculum fulvum</name>
    <dbReference type="NCBI Taxonomy" id="1633335"/>
    <lineage>
        <taxon>Bacteria</taxon>
        <taxon>Pseudomonadati</taxon>
        <taxon>Pseudomonadota</taxon>
        <taxon>Alphaproteobacteria</taxon>
        <taxon>Rhodospirillales</taxon>
        <taxon>Thalassobaculaceae</taxon>
        <taxon>Thalassobaculum</taxon>
    </lineage>
</organism>
<sequence>MPRDDVPHSVAVRALTDTAASTRPGPTAPTVPKHAGFPAFRPRWPWLGADLQTLRDTLVPDADRPASAGSKAIEFAMPDGTGDRLHGVLERPRSPRSGLPLAVLVHGLTGCADSRYVRRAAGRLLDAGYRTLRLNLRGAGASRPFSRQQYHSGRSEDLAAVLAHLPAELAAEGLVLVGWSLGANLLLKGLAEFGTQFPIRAAVAVSAPIDLAAAAERIRAPRNWPYHRWLLHRMKAEAAAGPLPEGAAETLARIRDIVEFDERLTAPNNGFAGAADYYAKCSAVRFLPAVPVPTLVIHALDDPWIPGAAYRTHDWDANPNLTPLLTARGGHVGFHAPGGRVWSDDSMLDYLDRVCAGERQPALRRRATSTAK</sequence>
<evidence type="ECO:0000256" key="5">
    <source>
        <dbReference type="SAM" id="MobiDB-lite"/>
    </source>
</evidence>
<feature type="active site" description="Charge relay system" evidence="4">
    <location>
        <position position="180"/>
    </location>
</feature>
<dbReference type="InterPro" id="IPR029058">
    <property type="entry name" value="AB_hydrolase_fold"/>
</dbReference>
<gene>
    <name evidence="7" type="ORF">GCM10017083_15960</name>
</gene>
<keyword evidence="8" id="KW-1185">Reference proteome</keyword>
<feature type="region of interest" description="Disordered" evidence="5">
    <location>
        <begin position="14"/>
        <end position="35"/>
    </location>
</feature>
<feature type="active site" description="Charge relay system" evidence="4">
    <location>
        <position position="302"/>
    </location>
</feature>
<dbReference type="PIRSF" id="PIRSF005211">
    <property type="entry name" value="Ab_hydro_YheT"/>
    <property type="match status" value="1"/>
</dbReference>
<evidence type="ECO:0000256" key="1">
    <source>
        <dbReference type="ARBA" id="ARBA00010884"/>
    </source>
</evidence>
<feature type="domain" description="AB hydrolase-1" evidence="6">
    <location>
        <begin position="103"/>
        <end position="334"/>
    </location>
</feature>
<dbReference type="Gene3D" id="3.40.50.1820">
    <property type="entry name" value="alpha/beta hydrolase"/>
    <property type="match status" value="1"/>
</dbReference>
<keyword evidence="3" id="KW-0378">Hydrolase</keyword>
<dbReference type="AlphaFoldDB" id="A0A918XQN3"/>
<dbReference type="GO" id="GO:0034338">
    <property type="term" value="F:short-chain carboxylesterase activity"/>
    <property type="evidence" value="ECO:0007669"/>
    <property type="project" value="TreeGrafter"/>
</dbReference>
<reference evidence="7" key="1">
    <citation type="journal article" date="2014" name="Int. J. Syst. Evol. Microbiol.">
        <title>Complete genome sequence of Corynebacterium casei LMG S-19264T (=DSM 44701T), isolated from a smear-ripened cheese.</title>
        <authorList>
            <consortium name="US DOE Joint Genome Institute (JGI-PGF)"/>
            <person name="Walter F."/>
            <person name="Albersmeier A."/>
            <person name="Kalinowski J."/>
            <person name="Ruckert C."/>
        </authorList>
    </citation>
    <scope>NUCLEOTIDE SEQUENCE</scope>
    <source>
        <strain evidence="7">KCTC 42651</strain>
    </source>
</reference>
<dbReference type="SUPFAM" id="SSF53474">
    <property type="entry name" value="alpha/beta-Hydrolases"/>
    <property type="match status" value="1"/>
</dbReference>
<evidence type="ECO:0000256" key="4">
    <source>
        <dbReference type="PIRSR" id="PIRSR005211-1"/>
    </source>
</evidence>
<evidence type="ECO:0000313" key="8">
    <source>
        <dbReference type="Proteomes" id="UP000630353"/>
    </source>
</evidence>
<dbReference type="InterPro" id="IPR000952">
    <property type="entry name" value="AB_hydrolase_4_CS"/>
</dbReference>
<dbReference type="InterPro" id="IPR012020">
    <property type="entry name" value="ABHD4"/>
</dbReference>
<dbReference type="PANTHER" id="PTHR10794">
    <property type="entry name" value="ABHYDROLASE DOMAIN-CONTAINING PROTEIN"/>
    <property type="match status" value="1"/>
</dbReference>
<dbReference type="Proteomes" id="UP000630353">
    <property type="component" value="Unassembled WGS sequence"/>
</dbReference>
<accession>A0A918XQN3</accession>
<dbReference type="InterPro" id="IPR000073">
    <property type="entry name" value="AB_hydrolase_1"/>
</dbReference>